<sequence length="804" mass="90170">MTKLKKHISMFLIALLVFGLTSNIGYANEINNKSVEQEPITYVVNEEQQVAVYLEDSQESEILFHLIKDSVFDIVELGDEYSYIQTKDEEDNEVLGYVLNEEIDQYAIVQDKPDEEELSDEKQEETIETPLTEEPQENAPNEEEAVSEENTSIDSTEGQDNLTEEDELTEEESQTDELKEEEQQAVPDEQEVSDEQPVKSRMLMSKALVTVQGVALKNPTNVYTESSRNSTVLKSYSQGKILKFEKSNNQWLQATVYVNGKAVAGYINSDDVDLLVEKQESSRGIVYNENLHVYATPSKNSNVLKSYKEGHTVVYQTYSAQWNEARVYVNGKWQYGFIHEDDVIPENTPQSTLNGVVKNEKLNVYSGLSKSSNVLKSYNEGKSIKYRTHTANWYEATVYVNGKATTGYIHKGDVVNADAPQKSLQGIAKNRVHVYSSTSTNSSILKSYSEGSNLKYKTFTKNWYEATVYVNGKATTGYIHKDAMVDENAARTNYRGVATASPTRVYANESTSSKVLKSYSTGSILKYRSYTDNWYEATVYVNGKATTGYINKKHVENSKNPQQSITGTAQSEVTVYKKASTTSSVLKSYSKGSKIKYKTFTSNWHEVIVYVNGKAHTGYIKTNTMEKGLKGKVIVLDAGHGGHDPGAMGIEKDLNLNTANYLRSYLNAAGAEVIMTRSTDVYLTLAERVEISHQYNADAFISIHYNSNPDPSPNGIETYYLPSNEDERELAQLIQDGVIAETGLRDRGVKNNGNFYVIRENQNISVLVELGFLSNPNEYDTVTKAAYQQKAAKGIFNGLNQYFN</sequence>
<feature type="compositionally biased region" description="Acidic residues" evidence="3">
    <location>
        <begin position="134"/>
        <end position="147"/>
    </location>
</feature>
<feature type="domain" description="SH3b" evidence="4">
    <location>
        <begin position="352"/>
        <end position="418"/>
    </location>
</feature>
<evidence type="ECO:0000256" key="2">
    <source>
        <dbReference type="ARBA" id="ARBA00023316"/>
    </source>
</evidence>
<dbReference type="OrthoDB" id="9806267at2"/>
<proteinExistence type="predicted"/>
<accession>A0A248TJ61</accession>
<feature type="domain" description="SH3b" evidence="4">
    <location>
        <begin position="493"/>
        <end position="559"/>
    </location>
</feature>
<feature type="domain" description="MurNAc-LAA" evidence="5">
    <location>
        <begin position="689"/>
        <end position="800"/>
    </location>
</feature>
<dbReference type="CDD" id="cd02696">
    <property type="entry name" value="MurNAc-LAA"/>
    <property type="match status" value="1"/>
</dbReference>
<dbReference type="PANTHER" id="PTHR30404">
    <property type="entry name" value="N-ACETYLMURAMOYL-L-ALANINE AMIDASE"/>
    <property type="match status" value="1"/>
</dbReference>
<dbReference type="Gene3D" id="3.40.630.40">
    <property type="entry name" value="Zn-dependent exopeptidases"/>
    <property type="match status" value="1"/>
</dbReference>
<dbReference type="GO" id="GO:0030288">
    <property type="term" value="C:outer membrane-bounded periplasmic space"/>
    <property type="evidence" value="ECO:0007669"/>
    <property type="project" value="TreeGrafter"/>
</dbReference>
<dbReference type="PANTHER" id="PTHR30404:SF0">
    <property type="entry name" value="N-ACETYLMURAMOYL-L-ALANINE AMIDASE AMIC"/>
    <property type="match status" value="1"/>
</dbReference>
<dbReference type="SMART" id="SM00287">
    <property type="entry name" value="SH3b"/>
    <property type="match status" value="3"/>
</dbReference>
<organism evidence="6 7">
    <name type="scientific">Cytobacillus kochii</name>
    <dbReference type="NCBI Taxonomy" id="859143"/>
    <lineage>
        <taxon>Bacteria</taxon>
        <taxon>Bacillati</taxon>
        <taxon>Bacillota</taxon>
        <taxon>Bacilli</taxon>
        <taxon>Bacillales</taxon>
        <taxon>Bacillaceae</taxon>
        <taxon>Cytobacillus</taxon>
    </lineage>
</organism>
<evidence type="ECO:0000259" key="4">
    <source>
        <dbReference type="SMART" id="SM00287"/>
    </source>
</evidence>
<feature type="domain" description="SH3b" evidence="4">
    <location>
        <begin position="562"/>
        <end position="628"/>
    </location>
</feature>
<feature type="region of interest" description="Disordered" evidence="3">
    <location>
        <begin position="112"/>
        <end position="198"/>
    </location>
</feature>
<feature type="compositionally biased region" description="Acidic residues" evidence="3">
    <location>
        <begin position="162"/>
        <end position="180"/>
    </location>
</feature>
<evidence type="ECO:0000313" key="6">
    <source>
        <dbReference type="EMBL" id="ASV68237.1"/>
    </source>
</evidence>
<dbReference type="InterPro" id="IPR003646">
    <property type="entry name" value="SH3-like_bac-type"/>
</dbReference>
<keyword evidence="2" id="KW-0961">Cell wall biogenesis/degradation</keyword>
<dbReference type="InterPro" id="IPR002508">
    <property type="entry name" value="MurNAc-LAA_cat"/>
</dbReference>
<evidence type="ECO:0008006" key="8">
    <source>
        <dbReference type="Google" id="ProtNLM"/>
    </source>
</evidence>
<reference evidence="6 7" key="1">
    <citation type="submission" date="2017-08" db="EMBL/GenBank/DDBJ databases">
        <title>Complete Genome Sequence of Bacillus kochii Oregon-R-modENCODE STRAIN BDGP4, isolated from Drosophila melanogaster gut.</title>
        <authorList>
            <person name="Wan K.H."/>
            <person name="Yu C."/>
            <person name="Park S."/>
            <person name="Hammonds A.S."/>
            <person name="Booth B.W."/>
            <person name="Celniker S.E."/>
        </authorList>
    </citation>
    <scope>NUCLEOTIDE SEQUENCE [LARGE SCALE GENOMIC DNA]</scope>
    <source>
        <strain evidence="6 7">BDGP4</strain>
    </source>
</reference>
<evidence type="ECO:0000256" key="3">
    <source>
        <dbReference type="SAM" id="MobiDB-lite"/>
    </source>
</evidence>
<dbReference type="Gene3D" id="2.30.30.40">
    <property type="entry name" value="SH3 Domains"/>
    <property type="match status" value="6"/>
</dbReference>
<dbReference type="RefSeq" id="WP_095371807.1">
    <property type="nucleotide sequence ID" value="NZ_CP022983.1"/>
</dbReference>
<dbReference type="SUPFAM" id="SSF53187">
    <property type="entry name" value="Zn-dependent exopeptidases"/>
    <property type="match status" value="1"/>
</dbReference>
<dbReference type="GO" id="GO:0009253">
    <property type="term" value="P:peptidoglycan catabolic process"/>
    <property type="evidence" value="ECO:0007669"/>
    <property type="project" value="InterPro"/>
</dbReference>
<dbReference type="KEGG" id="bko:CKF48_13430"/>
<dbReference type="GO" id="GO:0071555">
    <property type="term" value="P:cell wall organization"/>
    <property type="evidence" value="ECO:0007669"/>
    <property type="project" value="UniProtKB-KW"/>
</dbReference>
<keyword evidence="7" id="KW-1185">Reference proteome</keyword>
<dbReference type="Proteomes" id="UP000215137">
    <property type="component" value="Chromosome"/>
</dbReference>
<evidence type="ECO:0000259" key="5">
    <source>
        <dbReference type="SMART" id="SM00646"/>
    </source>
</evidence>
<evidence type="ECO:0000313" key="7">
    <source>
        <dbReference type="Proteomes" id="UP000215137"/>
    </source>
</evidence>
<dbReference type="InterPro" id="IPR050695">
    <property type="entry name" value="N-acetylmuramoyl_amidase_3"/>
</dbReference>
<evidence type="ECO:0000256" key="1">
    <source>
        <dbReference type="ARBA" id="ARBA00022801"/>
    </source>
</evidence>
<dbReference type="AlphaFoldDB" id="A0A248TJ61"/>
<feature type="compositionally biased region" description="Polar residues" evidence="3">
    <location>
        <begin position="148"/>
        <end position="159"/>
    </location>
</feature>
<protein>
    <recommendedName>
        <fullName evidence="8">N-acetylmuramoyl-L-alanine amidase</fullName>
    </recommendedName>
</protein>
<dbReference type="EMBL" id="CP022983">
    <property type="protein sequence ID" value="ASV68237.1"/>
    <property type="molecule type" value="Genomic_DNA"/>
</dbReference>
<dbReference type="GO" id="GO:0008745">
    <property type="term" value="F:N-acetylmuramoyl-L-alanine amidase activity"/>
    <property type="evidence" value="ECO:0007669"/>
    <property type="project" value="InterPro"/>
</dbReference>
<name>A0A248TJ61_9BACI</name>
<dbReference type="Pfam" id="PF01520">
    <property type="entry name" value="Amidase_3"/>
    <property type="match status" value="1"/>
</dbReference>
<gene>
    <name evidence="6" type="ORF">CKF48_13430</name>
</gene>
<dbReference type="SMART" id="SM00646">
    <property type="entry name" value="Ami_3"/>
    <property type="match status" value="1"/>
</dbReference>
<keyword evidence="1" id="KW-0378">Hydrolase</keyword>